<keyword evidence="7" id="KW-1185">Reference proteome</keyword>
<evidence type="ECO:0000256" key="1">
    <source>
        <dbReference type="ARBA" id="ARBA00004792"/>
    </source>
</evidence>
<dbReference type="InterPro" id="IPR027443">
    <property type="entry name" value="IPNS-like_sf"/>
</dbReference>
<dbReference type="InterPro" id="IPR050231">
    <property type="entry name" value="Iron_ascorbate_oxido_reductase"/>
</dbReference>
<gene>
    <name evidence="6" type="ORF">FHU31_006241</name>
</gene>
<dbReference type="InterPro" id="IPR005123">
    <property type="entry name" value="Oxoglu/Fe-dep_dioxygenase_dom"/>
</dbReference>
<keyword evidence="6" id="KW-0223">Dioxygenase</keyword>
<dbReference type="Pfam" id="PF03171">
    <property type="entry name" value="2OG-FeII_Oxy"/>
    <property type="match status" value="1"/>
</dbReference>
<dbReference type="PRINTS" id="PR00682">
    <property type="entry name" value="IPNSYNTHASE"/>
</dbReference>
<comment type="similarity">
    <text evidence="3">Belongs to the iron/ascorbate-dependent oxidoreductase family.</text>
</comment>
<dbReference type="GO" id="GO:0017000">
    <property type="term" value="P:antibiotic biosynthetic process"/>
    <property type="evidence" value="ECO:0007669"/>
    <property type="project" value="UniProtKB-KW"/>
</dbReference>
<proteinExistence type="inferred from homology"/>
<dbReference type="PROSITE" id="PS51471">
    <property type="entry name" value="FE2OG_OXY"/>
    <property type="match status" value="1"/>
</dbReference>
<keyword evidence="3" id="KW-0408">Iron</keyword>
<accession>A0A7X5U6A8</accession>
<feature type="region of interest" description="Disordered" evidence="4">
    <location>
        <begin position="315"/>
        <end position="335"/>
    </location>
</feature>
<keyword evidence="3" id="KW-0479">Metal-binding</keyword>
<dbReference type="Gene3D" id="2.60.120.330">
    <property type="entry name" value="B-lactam Antibiotic, Isopenicillin N Synthase, Chain"/>
    <property type="match status" value="1"/>
</dbReference>
<dbReference type="Pfam" id="PF14226">
    <property type="entry name" value="DIOX_N"/>
    <property type="match status" value="1"/>
</dbReference>
<dbReference type="GO" id="GO:0051213">
    <property type="term" value="F:dioxygenase activity"/>
    <property type="evidence" value="ECO:0007669"/>
    <property type="project" value="UniProtKB-KW"/>
</dbReference>
<dbReference type="InterPro" id="IPR044861">
    <property type="entry name" value="IPNS-like_FE2OG_OXY"/>
</dbReference>
<reference evidence="6 7" key="1">
    <citation type="submission" date="2020-03" db="EMBL/GenBank/DDBJ databases">
        <title>Sequencing the genomes of 1000 actinobacteria strains.</title>
        <authorList>
            <person name="Klenk H.-P."/>
        </authorList>
    </citation>
    <scope>NUCLEOTIDE SEQUENCE [LARGE SCALE GENOMIC DNA]</scope>
    <source>
        <strain evidence="6 7">DSM 44556</strain>
    </source>
</reference>
<dbReference type="Proteomes" id="UP000547444">
    <property type="component" value="Unassembled WGS sequence"/>
</dbReference>
<evidence type="ECO:0000256" key="3">
    <source>
        <dbReference type="RuleBase" id="RU003682"/>
    </source>
</evidence>
<comment type="caution">
    <text evidence="6">The sequence shown here is derived from an EMBL/GenBank/DDBJ whole genome shotgun (WGS) entry which is preliminary data.</text>
</comment>
<dbReference type="GO" id="GO:0046872">
    <property type="term" value="F:metal ion binding"/>
    <property type="evidence" value="ECO:0007669"/>
    <property type="project" value="UniProtKB-KW"/>
</dbReference>
<keyword evidence="3" id="KW-0560">Oxidoreductase</keyword>
<evidence type="ECO:0000256" key="2">
    <source>
        <dbReference type="ARBA" id="ARBA00023194"/>
    </source>
</evidence>
<dbReference type="AlphaFoldDB" id="A0A7X5U6A8"/>
<dbReference type="InterPro" id="IPR026992">
    <property type="entry name" value="DIOX_N"/>
</dbReference>
<name>A0A7X5U6A8_9MYCO</name>
<dbReference type="RefSeq" id="WP_167165090.1">
    <property type="nucleotide sequence ID" value="NZ_JAANOW010000005.1"/>
</dbReference>
<feature type="compositionally biased region" description="Low complexity" evidence="4">
    <location>
        <begin position="317"/>
        <end position="334"/>
    </location>
</feature>
<evidence type="ECO:0000256" key="4">
    <source>
        <dbReference type="SAM" id="MobiDB-lite"/>
    </source>
</evidence>
<keyword evidence="2" id="KW-0045">Antibiotic biosynthesis</keyword>
<evidence type="ECO:0000313" key="6">
    <source>
        <dbReference type="EMBL" id="NIH99217.1"/>
    </source>
</evidence>
<sequence>MADNAVPKITPSAEYMTTARIGDEASSGTVDVDTVDLTGSVGPGATEARAAEVAAELVASFRHTGFAVVTGHGIPQRVFDDYCATSREFFALPVDEKMAVSFPSPEIIRGYEPLPDITGAVRAPNAMESLLINRLDTVDDYRPGSPQARLWRWPNLWPDRPADLRPVWERYYREMESLGDRLLELIAVGLGLRQDWFADKFDRHFNNLASNYYPPRHDVGDGFMIPNGTHTDHGALTLLYRPSEPGGLEVFAQDKWWNVPYIEGSLVLNVGDVLEHWTGGILPATPHRVVWAQGPAAALGRQSVAYFQQPNPDASLAAAPGMPAGEAPGTAAGPHISRKELGQATLDMLGI</sequence>
<feature type="domain" description="Fe2OG dioxygenase" evidence="5">
    <location>
        <begin position="200"/>
        <end position="310"/>
    </location>
</feature>
<comment type="pathway">
    <text evidence="1">Antibiotic biosynthesis.</text>
</comment>
<dbReference type="SUPFAM" id="SSF51197">
    <property type="entry name" value="Clavaminate synthase-like"/>
    <property type="match status" value="1"/>
</dbReference>
<evidence type="ECO:0000259" key="5">
    <source>
        <dbReference type="PROSITE" id="PS51471"/>
    </source>
</evidence>
<evidence type="ECO:0000313" key="7">
    <source>
        <dbReference type="Proteomes" id="UP000547444"/>
    </source>
</evidence>
<organism evidence="6 7">
    <name type="scientific">Mycolicibacterium fluoranthenivorans</name>
    <dbReference type="NCBI Taxonomy" id="258505"/>
    <lineage>
        <taxon>Bacteria</taxon>
        <taxon>Bacillati</taxon>
        <taxon>Actinomycetota</taxon>
        <taxon>Actinomycetes</taxon>
        <taxon>Mycobacteriales</taxon>
        <taxon>Mycobacteriaceae</taxon>
        <taxon>Mycolicibacterium</taxon>
    </lineage>
</organism>
<dbReference type="EMBL" id="JAANOW010000005">
    <property type="protein sequence ID" value="NIH99217.1"/>
    <property type="molecule type" value="Genomic_DNA"/>
</dbReference>
<protein>
    <submittedName>
        <fullName evidence="6">Isopenicillin N synthase-like dioxygenase</fullName>
    </submittedName>
</protein>
<dbReference type="PANTHER" id="PTHR47990">
    <property type="entry name" value="2-OXOGLUTARATE (2OG) AND FE(II)-DEPENDENT OXYGENASE SUPERFAMILY PROTEIN-RELATED"/>
    <property type="match status" value="1"/>
</dbReference>